<feature type="region of interest" description="Disordered" evidence="1">
    <location>
        <begin position="1"/>
        <end position="21"/>
    </location>
</feature>
<evidence type="ECO:0000313" key="3">
    <source>
        <dbReference type="Proteomes" id="UP001367508"/>
    </source>
</evidence>
<gene>
    <name evidence="2" type="ORF">VNO77_20575</name>
</gene>
<dbReference type="Proteomes" id="UP001367508">
    <property type="component" value="Unassembled WGS sequence"/>
</dbReference>
<dbReference type="EMBL" id="JAYMYQ010000004">
    <property type="protein sequence ID" value="KAK7339889.1"/>
    <property type="molecule type" value="Genomic_DNA"/>
</dbReference>
<feature type="region of interest" description="Disordered" evidence="1">
    <location>
        <begin position="48"/>
        <end position="69"/>
    </location>
</feature>
<sequence>MPHETHSLALSHKQTQKEDRQEGPFGFICFRYRTPSHTLPHLTPTDLHCVSHSPSPSPPPSSISHCFKN</sequence>
<comment type="caution">
    <text evidence="2">The sequence shown here is derived from an EMBL/GenBank/DDBJ whole genome shotgun (WGS) entry which is preliminary data.</text>
</comment>
<proteinExistence type="predicted"/>
<accession>A0AAN9QLD5</accession>
<evidence type="ECO:0000256" key="1">
    <source>
        <dbReference type="SAM" id="MobiDB-lite"/>
    </source>
</evidence>
<organism evidence="2 3">
    <name type="scientific">Canavalia gladiata</name>
    <name type="common">Sword bean</name>
    <name type="synonym">Dolichos gladiatus</name>
    <dbReference type="NCBI Taxonomy" id="3824"/>
    <lineage>
        <taxon>Eukaryota</taxon>
        <taxon>Viridiplantae</taxon>
        <taxon>Streptophyta</taxon>
        <taxon>Embryophyta</taxon>
        <taxon>Tracheophyta</taxon>
        <taxon>Spermatophyta</taxon>
        <taxon>Magnoliopsida</taxon>
        <taxon>eudicotyledons</taxon>
        <taxon>Gunneridae</taxon>
        <taxon>Pentapetalae</taxon>
        <taxon>rosids</taxon>
        <taxon>fabids</taxon>
        <taxon>Fabales</taxon>
        <taxon>Fabaceae</taxon>
        <taxon>Papilionoideae</taxon>
        <taxon>50 kb inversion clade</taxon>
        <taxon>NPAAA clade</taxon>
        <taxon>indigoferoid/millettioid clade</taxon>
        <taxon>Phaseoleae</taxon>
        <taxon>Canavalia</taxon>
    </lineage>
</organism>
<protein>
    <submittedName>
        <fullName evidence="2">Uncharacterized protein</fullName>
    </submittedName>
</protein>
<reference evidence="2 3" key="1">
    <citation type="submission" date="2024-01" db="EMBL/GenBank/DDBJ databases">
        <title>The genomes of 5 underutilized Papilionoideae crops provide insights into root nodulation and disease resistanc.</title>
        <authorList>
            <person name="Jiang F."/>
        </authorList>
    </citation>
    <scope>NUCLEOTIDE SEQUENCE [LARGE SCALE GENOMIC DNA]</scope>
    <source>
        <strain evidence="2">LVBAO_FW01</strain>
        <tissue evidence="2">Leaves</tissue>
    </source>
</reference>
<keyword evidence="3" id="KW-1185">Reference proteome</keyword>
<name>A0AAN9QLD5_CANGL</name>
<evidence type="ECO:0000313" key="2">
    <source>
        <dbReference type="EMBL" id="KAK7339889.1"/>
    </source>
</evidence>
<dbReference type="AlphaFoldDB" id="A0AAN9QLD5"/>